<dbReference type="EMBL" id="JBHFFA010000004">
    <property type="protein sequence ID" value="KAL2630127.1"/>
    <property type="molecule type" value="Genomic_DNA"/>
</dbReference>
<reference evidence="1 2" key="1">
    <citation type="submission" date="2024-09" db="EMBL/GenBank/DDBJ databases">
        <title>Chromosome-scale assembly of Riccia fluitans.</title>
        <authorList>
            <person name="Paukszto L."/>
            <person name="Sawicki J."/>
            <person name="Karawczyk K."/>
            <person name="Piernik-Szablinska J."/>
            <person name="Szczecinska M."/>
            <person name="Mazdziarz M."/>
        </authorList>
    </citation>
    <scope>NUCLEOTIDE SEQUENCE [LARGE SCALE GENOMIC DNA]</scope>
    <source>
        <strain evidence="1">Rf_01</strain>
        <tissue evidence="1">Aerial parts of the thallus</tissue>
    </source>
</reference>
<organism evidence="1 2">
    <name type="scientific">Riccia fluitans</name>
    <dbReference type="NCBI Taxonomy" id="41844"/>
    <lineage>
        <taxon>Eukaryota</taxon>
        <taxon>Viridiplantae</taxon>
        <taxon>Streptophyta</taxon>
        <taxon>Embryophyta</taxon>
        <taxon>Marchantiophyta</taxon>
        <taxon>Marchantiopsida</taxon>
        <taxon>Marchantiidae</taxon>
        <taxon>Marchantiales</taxon>
        <taxon>Ricciaceae</taxon>
        <taxon>Riccia</taxon>
    </lineage>
</organism>
<dbReference type="AlphaFoldDB" id="A0ABD1YKY4"/>
<gene>
    <name evidence="1" type="ORF">R1flu_014813</name>
</gene>
<keyword evidence="2" id="KW-1185">Reference proteome</keyword>
<evidence type="ECO:0000313" key="1">
    <source>
        <dbReference type="EMBL" id="KAL2630127.1"/>
    </source>
</evidence>
<sequence length="70" mass="7923">MCSSLKRQMESGNLSRLTHSNSNFFKLSRLPKLPGNSLTRGQCKAHSLNIFRWLKLSGKLSSLSALKFRN</sequence>
<proteinExistence type="predicted"/>
<comment type="caution">
    <text evidence="1">The sequence shown here is derived from an EMBL/GenBank/DDBJ whole genome shotgun (WGS) entry which is preliminary data.</text>
</comment>
<protein>
    <submittedName>
        <fullName evidence="1">Uncharacterized protein</fullName>
    </submittedName>
</protein>
<evidence type="ECO:0000313" key="2">
    <source>
        <dbReference type="Proteomes" id="UP001605036"/>
    </source>
</evidence>
<dbReference type="Proteomes" id="UP001605036">
    <property type="component" value="Unassembled WGS sequence"/>
</dbReference>
<name>A0ABD1YKY4_9MARC</name>
<accession>A0ABD1YKY4</accession>